<feature type="compositionally biased region" description="Basic residues" evidence="1">
    <location>
        <begin position="44"/>
        <end position="80"/>
    </location>
</feature>
<reference evidence="3 4" key="1">
    <citation type="submission" date="2019-03" db="EMBL/GenBank/DDBJ databases">
        <authorList>
            <person name="Gaulin E."/>
            <person name="Dumas B."/>
        </authorList>
    </citation>
    <scope>NUCLEOTIDE SEQUENCE [LARGE SCALE GENOMIC DNA]</scope>
    <source>
        <strain evidence="3">CBS 568.67</strain>
    </source>
</reference>
<protein>
    <submittedName>
        <fullName evidence="3">Aste57867_18549 protein</fullName>
    </submittedName>
</protein>
<feature type="compositionally biased region" description="Acidic residues" evidence="1">
    <location>
        <begin position="93"/>
        <end position="129"/>
    </location>
</feature>
<dbReference type="OrthoDB" id="75027at2759"/>
<dbReference type="AlphaFoldDB" id="A0A485LBV9"/>
<feature type="region of interest" description="Disordered" evidence="1">
    <location>
        <begin position="42"/>
        <end position="141"/>
    </location>
</feature>
<keyword evidence="4" id="KW-1185">Reference proteome</keyword>
<dbReference type="Proteomes" id="UP000332933">
    <property type="component" value="Unassembled WGS sequence"/>
</dbReference>
<gene>
    <name evidence="3" type="primary">Aste57867_18549</name>
    <name evidence="2" type="ORF">As57867_018487</name>
    <name evidence="3" type="ORF">ASTE57867_18549</name>
</gene>
<organism evidence="3 4">
    <name type="scientific">Aphanomyces stellatus</name>
    <dbReference type="NCBI Taxonomy" id="120398"/>
    <lineage>
        <taxon>Eukaryota</taxon>
        <taxon>Sar</taxon>
        <taxon>Stramenopiles</taxon>
        <taxon>Oomycota</taxon>
        <taxon>Saprolegniomycetes</taxon>
        <taxon>Saprolegniales</taxon>
        <taxon>Verrucalvaceae</taxon>
        <taxon>Aphanomyces</taxon>
    </lineage>
</organism>
<dbReference type="EMBL" id="CAADRA010006417">
    <property type="protein sequence ID" value="VFT95285.1"/>
    <property type="molecule type" value="Genomic_DNA"/>
</dbReference>
<evidence type="ECO:0000313" key="2">
    <source>
        <dbReference type="EMBL" id="KAF0690040.1"/>
    </source>
</evidence>
<evidence type="ECO:0000313" key="4">
    <source>
        <dbReference type="Proteomes" id="UP000332933"/>
    </source>
</evidence>
<sequence>MGESNDVKHKKQAAREKLLASKRAWAKEHYENNRERILEINRNWAKKNRDKIRETKRRYRERNREKHRHQIKTYYRNWKRRREERAAQGIDESTVDDPEPPQDIGEDDDDDEDDDGRAVDDDEDDDEEGSTPTSERYTPRQRSLVLVRIQKYWQRLEDHLPERPEDMEKGEIDAAHIDDTPLEETDVSEDESMYARAHEMIVLRRRKRSRSGGATDTEAAARLFGLAHKGVDNNGDDDRNDEEDRRLERLKAVQDPSMAAVLETIFLMRGSAMWQDPSTAASDNQNL</sequence>
<evidence type="ECO:0000256" key="1">
    <source>
        <dbReference type="SAM" id="MobiDB-lite"/>
    </source>
</evidence>
<reference evidence="2" key="2">
    <citation type="submission" date="2019-06" db="EMBL/GenBank/DDBJ databases">
        <title>Genomics analysis of Aphanomyces spp. identifies a new class of oomycete effector associated with host adaptation.</title>
        <authorList>
            <person name="Gaulin E."/>
        </authorList>
    </citation>
    <scope>NUCLEOTIDE SEQUENCE</scope>
    <source>
        <strain evidence="2">CBS 578.67</strain>
    </source>
</reference>
<accession>A0A485LBV9</accession>
<evidence type="ECO:0000313" key="3">
    <source>
        <dbReference type="EMBL" id="VFT95285.1"/>
    </source>
</evidence>
<proteinExistence type="predicted"/>
<name>A0A485LBV9_9STRA</name>
<dbReference type="EMBL" id="VJMH01006396">
    <property type="protein sequence ID" value="KAF0690040.1"/>
    <property type="molecule type" value="Genomic_DNA"/>
</dbReference>